<keyword evidence="3" id="KW-1185">Reference proteome</keyword>
<accession>A0A1Y2I4I3</accession>
<dbReference type="Proteomes" id="UP000193411">
    <property type="component" value="Unassembled WGS sequence"/>
</dbReference>
<dbReference type="GO" id="GO:0005737">
    <property type="term" value="C:cytoplasm"/>
    <property type="evidence" value="ECO:0007669"/>
    <property type="project" value="InterPro"/>
</dbReference>
<dbReference type="STRING" id="765915.A0A1Y2I4I3"/>
<feature type="active site" evidence="1">
    <location>
        <position position="74"/>
    </location>
</feature>
<dbReference type="Pfam" id="PF14822">
    <property type="entry name" value="Vasohibin"/>
    <property type="match status" value="1"/>
</dbReference>
<dbReference type="PANTHER" id="PTHR15750">
    <property type="entry name" value="VASOHIBIN-1-LIKE ISOFORM X2"/>
    <property type="match status" value="1"/>
</dbReference>
<evidence type="ECO:0000256" key="1">
    <source>
        <dbReference type="PIRSR" id="PIRSR628131-1"/>
    </source>
</evidence>
<evidence type="ECO:0000313" key="3">
    <source>
        <dbReference type="Proteomes" id="UP000193411"/>
    </source>
</evidence>
<dbReference type="OrthoDB" id="9974232at2759"/>
<organism evidence="2 3">
    <name type="scientific">Catenaria anguillulae PL171</name>
    <dbReference type="NCBI Taxonomy" id="765915"/>
    <lineage>
        <taxon>Eukaryota</taxon>
        <taxon>Fungi</taxon>
        <taxon>Fungi incertae sedis</taxon>
        <taxon>Blastocladiomycota</taxon>
        <taxon>Blastocladiomycetes</taxon>
        <taxon>Blastocladiales</taxon>
        <taxon>Catenariaceae</taxon>
        <taxon>Catenaria</taxon>
    </lineage>
</organism>
<comment type="caution">
    <text evidence="2">The sequence shown here is derived from an EMBL/GenBank/DDBJ whole genome shotgun (WGS) entry which is preliminary data.</text>
</comment>
<proteinExistence type="predicted"/>
<gene>
    <name evidence="2" type="ORF">BCR44DRAFT_1481910</name>
</gene>
<evidence type="ECO:0000313" key="2">
    <source>
        <dbReference type="EMBL" id="ORZ40893.1"/>
    </source>
</evidence>
<name>A0A1Y2I4I3_9FUNG</name>
<feature type="active site" evidence="1">
    <location>
        <position position="149"/>
    </location>
</feature>
<dbReference type="InterPro" id="IPR028131">
    <property type="entry name" value="VASH1"/>
</dbReference>
<reference evidence="2 3" key="1">
    <citation type="submission" date="2016-07" db="EMBL/GenBank/DDBJ databases">
        <title>Pervasive Adenine N6-methylation of Active Genes in Fungi.</title>
        <authorList>
            <consortium name="DOE Joint Genome Institute"/>
            <person name="Mondo S.J."/>
            <person name="Dannebaum R.O."/>
            <person name="Kuo R.C."/>
            <person name="Labutti K."/>
            <person name="Haridas S."/>
            <person name="Kuo A."/>
            <person name="Salamov A."/>
            <person name="Ahrendt S.R."/>
            <person name="Lipzen A."/>
            <person name="Sullivan W."/>
            <person name="Andreopoulos W.B."/>
            <person name="Clum A."/>
            <person name="Lindquist E."/>
            <person name="Daum C."/>
            <person name="Ramamoorthy G.K."/>
            <person name="Gryganskyi A."/>
            <person name="Culley D."/>
            <person name="Magnuson J.K."/>
            <person name="James T.Y."/>
            <person name="O'Malley M.A."/>
            <person name="Stajich J.E."/>
            <person name="Spatafora J.W."/>
            <person name="Visel A."/>
            <person name="Grigoriev I.V."/>
        </authorList>
    </citation>
    <scope>NUCLEOTIDE SEQUENCE [LARGE SCALE GENOMIC DNA]</scope>
    <source>
        <strain evidence="2 3">PL171</strain>
    </source>
</reference>
<dbReference type="PANTHER" id="PTHR15750:SF2">
    <property type="entry name" value="VASOHIBIN"/>
    <property type="match status" value="1"/>
</dbReference>
<dbReference type="EMBL" id="MCFL01000002">
    <property type="protein sequence ID" value="ORZ40893.1"/>
    <property type="molecule type" value="Genomic_DNA"/>
</dbReference>
<feature type="active site" evidence="1">
    <location>
        <position position="122"/>
    </location>
</feature>
<dbReference type="AlphaFoldDB" id="A0A1Y2I4I3"/>
<protein>
    <submittedName>
        <fullName evidence="2">Vasohibin-domain-containing protein</fullName>
    </submittedName>
</protein>
<sequence length="176" mass="19222">MQQTRFRNYSHDPAPATHALDSLSIISWIQRRLNSLGYNHLPGNPFFTINKRASARALGHVAASMFAAGLPIKCLEAVVLSMWLISEVLPAGISSVPIAFKSIINLPECELPGTAAGKQYRHIVLAVAHHSSSAVAGESGEVWGALGLSRRKDLMNKLFQYKSLADLIDEYLLAWA</sequence>